<dbReference type="RefSeq" id="WP_168412195.1">
    <property type="nucleotide sequence ID" value="NZ_JAAXPW010000009.1"/>
</dbReference>
<keyword evidence="2" id="KW-1185">Reference proteome</keyword>
<dbReference type="Proteomes" id="UP000557217">
    <property type="component" value="Unassembled WGS sequence"/>
</dbReference>
<dbReference type="CDD" id="cd06561">
    <property type="entry name" value="AlkD_like"/>
    <property type="match status" value="1"/>
</dbReference>
<dbReference type="Gene3D" id="1.25.10.90">
    <property type="match status" value="1"/>
</dbReference>
<evidence type="ECO:0000313" key="2">
    <source>
        <dbReference type="Proteomes" id="UP000557217"/>
    </source>
</evidence>
<accession>A0A840PJX4</accession>
<proteinExistence type="predicted"/>
<name>A0A840PJX4_URETH</name>
<sequence>MEIRKELLELSEQKYQLFQKTLIPNQENILGVRIPKLRALAKEISKSDWEDFLLNGTEEYFEEIMLKGMVIGQVNIPIEERLKWIKWFVPKIDNWSVCDSFCVGLKFTKKHREEVWNILSSYFHSENEFEIRFAIVMSLSYFIEEKYIEELFQIWDDIKHDGYYVKMAVAWAISVAYLKFPKETTSFLQKNSLDDFTYNKALQKIIESHRISKEVKESIRKMKRSIRNTF</sequence>
<dbReference type="PANTHER" id="PTHR34070">
    <property type="entry name" value="ARMADILLO-TYPE FOLD"/>
    <property type="match status" value="1"/>
</dbReference>
<protein>
    <submittedName>
        <fullName evidence="1">3-methyladenine DNA glycosylase AlkD</fullName>
    </submittedName>
</protein>
<dbReference type="AlphaFoldDB" id="A0A840PJX4"/>
<dbReference type="PANTHER" id="PTHR34070:SF1">
    <property type="entry name" value="DNA ALKYLATION REPAIR PROTEIN"/>
    <property type="match status" value="1"/>
</dbReference>
<dbReference type="InterPro" id="IPR014825">
    <property type="entry name" value="DNA_alkylation"/>
</dbReference>
<dbReference type="SUPFAM" id="SSF48371">
    <property type="entry name" value="ARM repeat"/>
    <property type="match status" value="1"/>
</dbReference>
<reference evidence="1 2" key="1">
    <citation type="submission" date="2020-08" db="EMBL/GenBank/DDBJ databases">
        <title>Genomic Encyclopedia of Type Strains, Phase IV (KMG-IV): sequencing the most valuable type-strain genomes for metagenomic binning, comparative biology and taxonomic classification.</title>
        <authorList>
            <person name="Goeker M."/>
        </authorList>
    </citation>
    <scope>NUCLEOTIDE SEQUENCE [LARGE SCALE GENOMIC DNA]</scope>
    <source>
        <strain evidence="1 2">DSM 10633</strain>
    </source>
</reference>
<evidence type="ECO:0000313" key="1">
    <source>
        <dbReference type="EMBL" id="MBB5148715.1"/>
    </source>
</evidence>
<gene>
    <name evidence="1" type="ORF">HNR36_001101</name>
</gene>
<organism evidence="1 2">
    <name type="scientific">Ureibacillus thermosphaericus</name>
    <dbReference type="NCBI Taxonomy" id="51173"/>
    <lineage>
        <taxon>Bacteria</taxon>
        <taxon>Bacillati</taxon>
        <taxon>Bacillota</taxon>
        <taxon>Bacilli</taxon>
        <taxon>Bacillales</taxon>
        <taxon>Caryophanaceae</taxon>
        <taxon>Ureibacillus</taxon>
    </lineage>
</organism>
<comment type="caution">
    <text evidence="1">The sequence shown here is derived from an EMBL/GenBank/DDBJ whole genome shotgun (WGS) entry which is preliminary data.</text>
</comment>
<dbReference type="EMBL" id="JACHGZ010000009">
    <property type="protein sequence ID" value="MBB5148715.1"/>
    <property type="molecule type" value="Genomic_DNA"/>
</dbReference>
<dbReference type="Pfam" id="PF08713">
    <property type="entry name" value="DNA_alkylation"/>
    <property type="match status" value="1"/>
</dbReference>
<dbReference type="InterPro" id="IPR016024">
    <property type="entry name" value="ARM-type_fold"/>
</dbReference>